<protein>
    <submittedName>
        <fullName evidence="1">PEP-CTERM sorting domain-containing protein</fullName>
    </submittedName>
</protein>
<dbReference type="Proteomes" id="UP001384579">
    <property type="component" value="Unassembled WGS sequence"/>
</dbReference>
<dbReference type="RefSeq" id="WP_340522680.1">
    <property type="nucleotide sequence ID" value="NZ_JBBLXS010000237.1"/>
</dbReference>
<dbReference type="NCBIfam" id="TIGR04155">
    <property type="entry name" value="cyano_PEP"/>
    <property type="match status" value="1"/>
</dbReference>
<gene>
    <name evidence="1" type="ORF">WMG39_17450</name>
</gene>
<name>A0ABU8YQD0_9CYAN</name>
<dbReference type="EMBL" id="JBBLXS010000237">
    <property type="protein sequence ID" value="MEK0186622.1"/>
    <property type="molecule type" value="Genomic_DNA"/>
</dbReference>
<keyword evidence="2" id="KW-1185">Reference proteome</keyword>
<sequence>MNGYQKLGMAVVSGVLSLTFNDLVIPVQAAVITQTYTVSLKQQPVNSTLNGVFPKFNSLLGTLLRAYVTVQSTVNSDISIVPASNFTGTSVTNAQIAVNLPSLKADPNLVLSLFANPPEMSLESGAAGARGGSAKGAVSRSYSSPQYLNMFSGCAGDLIAASIVATGNVRVLGTPTTVTYAGTVAADSTFTLTYEYESNTVPEPTTIAGVGLAFGLGCWWKRKVGKRAVK</sequence>
<proteinExistence type="predicted"/>
<reference evidence="1 2" key="1">
    <citation type="journal article" date="2020" name="Harmful Algae">
        <title>Molecular and morphological characterization of a novel dihydroanatoxin-a producing Microcoleus species (cyanobacteria) from the Russian River, California, USA.</title>
        <authorList>
            <person name="Conklin K.Y."/>
            <person name="Stancheva R."/>
            <person name="Otten T.G."/>
            <person name="Fadness R."/>
            <person name="Boyer G.L."/>
            <person name="Read B."/>
            <person name="Zhang X."/>
            <person name="Sheath R.G."/>
        </authorList>
    </citation>
    <scope>NUCLEOTIDE SEQUENCE [LARGE SCALE GENOMIC DNA]</scope>
    <source>
        <strain evidence="1 2">PTRS2</strain>
    </source>
</reference>
<dbReference type="NCBIfam" id="TIGR02595">
    <property type="entry name" value="PEP_CTERM"/>
    <property type="match status" value="1"/>
</dbReference>
<dbReference type="NCBIfam" id="NF033208">
    <property type="entry name" value="choice_anch_E"/>
    <property type="match status" value="1"/>
</dbReference>
<dbReference type="InterPro" id="IPR026374">
    <property type="entry name" value="Cyano_PEP"/>
</dbReference>
<organism evidence="1 2">
    <name type="scientific">Microcoleus anatoxicus PTRS2</name>
    <dbReference type="NCBI Taxonomy" id="2705321"/>
    <lineage>
        <taxon>Bacteria</taxon>
        <taxon>Bacillati</taxon>
        <taxon>Cyanobacteriota</taxon>
        <taxon>Cyanophyceae</taxon>
        <taxon>Oscillatoriophycideae</taxon>
        <taxon>Oscillatoriales</taxon>
        <taxon>Microcoleaceae</taxon>
        <taxon>Microcoleus</taxon>
        <taxon>Microcoleus anatoxicus</taxon>
    </lineage>
</organism>
<evidence type="ECO:0000313" key="1">
    <source>
        <dbReference type="EMBL" id="MEK0186622.1"/>
    </source>
</evidence>
<comment type="caution">
    <text evidence="1">The sequence shown here is derived from an EMBL/GenBank/DDBJ whole genome shotgun (WGS) entry which is preliminary data.</text>
</comment>
<dbReference type="InterPro" id="IPR013424">
    <property type="entry name" value="Ice-binding_C"/>
</dbReference>
<evidence type="ECO:0000313" key="2">
    <source>
        <dbReference type="Proteomes" id="UP001384579"/>
    </source>
</evidence>
<accession>A0ABU8YQD0</accession>